<dbReference type="Gramene" id="TVU42834">
    <property type="protein sequence ID" value="TVU42834"/>
    <property type="gene ID" value="EJB05_09257"/>
</dbReference>
<comment type="caution">
    <text evidence="2">The sequence shown here is derived from an EMBL/GenBank/DDBJ whole genome shotgun (WGS) entry which is preliminary data.</text>
</comment>
<keyword evidence="3" id="KW-1185">Reference proteome</keyword>
<dbReference type="EMBL" id="RWGY01000005">
    <property type="protein sequence ID" value="TVU42834.1"/>
    <property type="molecule type" value="Genomic_DNA"/>
</dbReference>
<reference evidence="2 3" key="1">
    <citation type="journal article" date="2019" name="Sci. Rep.">
        <title>A high-quality genome of Eragrostis curvula grass provides insights into Poaceae evolution and supports new strategies to enhance forage quality.</title>
        <authorList>
            <person name="Carballo J."/>
            <person name="Santos B.A.C.M."/>
            <person name="Zappacosta D."/>
            <person name="Garbus I."/>
            <person name="Selva J.P."/>
            <person name="Gallo C.A."/>
            <person name="Diaz A."/>
            <person name="Albertini E."/>
            <person name="Caccamo M."/>
            <person name="Echenique V."/>
        </authorList>
    </citation>
    <scope>NUCLEOTIDE SEQUENCE [LARGE SCALE GENOMIC DNA]</scope>
    <source>
        <strain evidence="3">cv. Victoria</strain>
        <tissue evidence="2">Leaf</tissue>
    </source>
</reference>
<organism evidence="2 3">
    <name type="scientific">Eragrostis curvula</name>
    <name type="common">weeping love grass</name>
    <dbReference type="NCBI Taxonomy" id="38414"/>
    <lineage>
        <taxon>Eukaryota</taxon>
        <taxon>Viridiplantae</taxon>
        <taxon>Streptophyta</taxon>
        <taxon>Embryophyta</taxon>
        <taxon>Tracheophyta</taxon>
        <taxon>Spermatophyta</taxon>
        <taxon>Magnoliopsida</taxon>
        <taxon>Liliopsida</taxon>
        <taxon>Poales</taxon>
        <taxon>Poaceae</taxon>
        <taxon>PACMAD clade</taxon>
        <taxon>Chloridoideae</taxon>
        <taxon>Eragrostideae</taxon>
        <taxon>Eragrostidinae</taxon>
        <taxon>Eragrostis</taxon>
    </lineage>
</organism>
<protein>
    <submittedName>
        <fullName evidence="2">Uncharacterized protein</fullName>
    </submittedName>
</protein>
<sequence length="102" mass="11247">MANVPVGLYPNVAAGESEEARLGYAEFVTGGQMPPELTGLYPGSLCSYEHQHPYACQKAHHYGAGDTDKSDRDEGSFRQQQPNDREYVRRCLAAKRPTASDE</sequence>
<feature type="compositionally biased region" description="Basic and acidic residues" evidence="1">
    <location>
        <begin position="66"/>
        <end position="76"/>
    </location>
</feature>
<gene>
    <name evidence="2" type="ORF">EJB05_09257</name>
</gene>
<proteinExistence type="predicted"/>
<evidence type="ECO:0000313" key="2">
    <source>
        <dbReference type="EMBL" id="TVU42834.1"/>
    </source>
</evidence>
<name>A0A5J9W5Y0_9POAL</name>
<feature type="non-terminal residue" evidence="2">
    <location>
        <position position="1"/>
    </location>
</feature>
<evidence type="ECO:0000313" key="3">
    <source>
        <dbReference type="Proteomes" id="UP000324897"/>
    </source>
</evidence>
<dbReference type="AlphaFoldDB" id="A0A5J9W5Y0"/>
<evidence type="ECO:0000256" key="1">
    <source>
        <dbReference type="SAM" id="MobiDB-lite"/>
    </source>
</evidence>
<accession>A0A5J9W5Y0</accession>
<dbReference type="Proteomes" id="UP000324897">
    <property type="component" value="Unassembled WGS sequence"/>
</dbReference>
<feature type="region of interest" description="Disordered" evidence="1">
    <location>
        <begin position="59"/>
        <end position="102"/>
    </location>
</feature>